<protein>
    <submittedName>
        <fullName evidence="1">Uncharacterized protein</fullName>
    </submittedName>
</protein>
<dbReference type="EMBL" id="AJWK01005973">
    <property type="status" value="NOT_ANNOTATED_CDS"/>
    <property type="molecule type" value="Genomic_DNA"/>
</dbReference>
<evidence type="ECO:0000313" key="2">
    <source>
        <dbReference type="Proteomes" id="UP000092461"/>
    </source>
</evidence>
<dbReference type="AlphaFoldDB" id="A0A1B0CBY6"/>
<name>A0A1B0CBY6_LUTLO</name>
<accession>A0A1B0CBY6</accession>
<dbReference type="Proteomes" id="UP000092461">
    <property type="component" value="Unassembled WGS sequence"/>
</dbReference>
<proteinExistence type="predicted"/>
<dbReference type="VEuPathDB" id="VectorBase:LLONM1_003392"/>
<keyword evidence="2" id="KW-1185">Reference proteome</keyword>
<reference evidence="1" key="1">
    <citation type="submission" date="2020-05" db="UniProtKB">
        <authorList>
            <consortium name="EnsemblMetazoa"/>
        </authorList>
    </citation>
    <scope>IDENTIFICATION</scope>
    <source>
        <strain evidence="1">Jacobina</strain>
    </source>
</reference>
<dbReference type="EMBL" id="AJWK01005972">
    <property type="status" value="NOT_ANNOTATED_CDS"/>
    <property type="molecule type" value="Genomic_DNA"/>
</dbReference>
<dbReference type="VEuPathDB" id="VectorBase:LLOJ001766"/>
<sequence length="106" mass="12561">MVDSMEYNAKKYPIIHLYEEWELSPNIIKTLITCGITNKAILRQMHQHDLNDIFPKRSQIGDKIFFRCKLQAWREEYRNEDGGGPKLKQFGLQITRNQCYEPDKGD</sequence>
<organism evidence="1 2">
    <name type="scientific">Lutzomyia longipalpis</name>
    <name type="common">Sand fly</name>
    <dbReference type="NCBI Taxonomy" id="7200"/>
    <lineage>
        <taxon>Eukaryota</taxon>
        <taxon>Metazoa</taxon>
        <taxon>Ecdysozoa</taxon>
        <taxon>Arthropoda</taxon>
        <taxon>Hexapoda</taxon>
        <taxon>Insecta</taxon>
        <taxon>Pterygota</taxon>
        <taxon>Neoptera</taxon>
        <taxon>Endopterygota</taxon>
        <taxon>Diptera</taxon>
        <taxon>Nematocera</taxon>
        <taxon>Psychodoidea</taxon>
        <taxon>Psychodidae</taxon>
        <taxon>Lutzomyia</taxon>
        <taxon>Lutzomyia</taxon>
    </lineage>
</organism>
<evidence type="ECO:0000313" key="1">
    <source>
        <dbReference type="EnsemblMetazoa" id="LLOJ001766-PA"/>
    </source>
</evidence>
<dbReference type="EnsemblMetazoa" id="LLOJ001766-RA">
    <property type="protein sequence ID" value="LLOJ001766-PA"/>
    <property type="gene ID" value="LLOJ001766"/>
</dbReference>